<name>A0ABR4PQQ6_9HELO</name>
<evidence type="ECO:0000313" key="16">
    <source>
        <dbReference type="EMBL" id="KAL3425668.1"/>
    </source>
</evidence>
<evidence type="ECO:0000256" key="10">
    <source>
        <dbReference type="ARBA" id="ARBA00022927"/>
    </source>
</evidence>
<evidence type="ECO:0000256" key="11">
    <source>
        <dbReference type="ARBA" id="ARBA00022989"/>
    </source>
</evidence>
<comment type="similarity">
    <text evidence="4">Belongs to the Tom7 family.</text>
</comment>
<keyword evidence="17" id="KW-1185">Reference proteome</keyword>
<evidence type="ECO:0000256" key="4">
    <source>
        <dbReference type="ARBA" id="ARBA00010917"/>
    </source>
</evidence>
<keyword evidence="12" id="KW-0496">Mitochondrion</keyword>
<keyword evidence="6 14" id="KW-0812">Transmembrane</keyword>
<dbReference type="InterPro" id="IPR002067">
    <property type="entry name" value="MCP"/>
</dbReference>
<organism evidence="16 17">
    <name type="scientific">Phlyctema vagabunda</name>
    <dbReference type="NCBI Taxonomy" id="108571"/>
    <lineage>
        <taxon>Eukaryota</taxon>
        <taxon>Fungi</taxon>
        <taxon>Dikarya</taxon>
        <taxon>Ascomycota</taxon>
        <taxon>Pezizomycotina</taxon>
        <taxon>Leotiomycetes</taxon>
        <taxon>Helotiales</taxon>
        <taxon>Dermateaceae</taxon>
        <taxon>Phlyctema</taxon>
    </lineage>
</organism>
<keyword evidence="8" id="KW-1000">Mitochondrion outer membrane</keyword>
<evidence type="ECO:0000256" key="6">
    <source>
        <dbReference type="ARBA" id="ARBA00022692"/>
    </source>
</evidence>
<keyword evidence="13 14" id="KW-0472">Membrane</keyword>
<evidence type="ECO:0000256" key="9">
    <source>
        <dbReference type="ARBA" id="ARBA00022792"/>
    </source>
</evidence>
<dbReference type="SUPFAM" id="SSF103506">
    <property type="entry name" value="Mitochondrial carrier"/>
    <property type="match status" value="1"/>
</dbReference>
<evidence type="ECO:0000256" key="15">
    <source>
        <dbReference type="RuleBase" id="RU000488"/>
    </source>
</evidence>
<dbReference type="EMBL" id="JBFCZG010000002">
    <property type="protein sequence ID" value="KAL3425668.1"/>
    <property type="molecule type" value="Genomic_DNA"/>
</dbReference>
<keyword evidence="10" id="KW-0653">Protein transport</keyword>
<dbReference type="PROSITE" id="PS50920">
    <property type="entry name" value="SOLCAR"/>
    <property type="match status" value="3"/>
</dbReference>
<protein>
    <submittedName>
        <fullName evidence="16">Mitochondrial folate carrier protein</fullName>
    </submittedName>
</protein>
<evidence type="ECO:0000256" key="3">
    <source>
        <dbReference type="ARBA" id="ARBA00006375"/>
    </source>
</evidence>
<proteinExistence type="inferred from homology"/>
<evidence type="ECO:0000256" key="13">
    <source>
        <dbReference type="ARBA" id="ARBA00023136"/>
    </source>
</evidence>
<comment type="similarity">
    <text evidence="3 15">Belongs to the mitochondrial carrier (TC 2.A.29) family.</text>
</comment>
<evidence type="ECO:0000256" key="14">
    <source>
        <dbReference type="PROSITE-ProRule" id="PRU00282"/>
    </source>
</evidence>
<evidence type="ECO:0000256" key="8">
    <source>
        <dbReference type="ARBA" id="ARBA00022787"/>
    </source>
</evidence>
<dbReference type="Proteomes" id="UP001629113">
    <property type="component" value="Unassembled WGS sequence"/>
</dbReference>
<evidence type="ECO:0000256" key="7">
    <source>
        <dbReference type="ARBA" id="ARBA00022737"/>
    </source>
</evidence>
<feature type="repeat" description="Solcar" evidence="14">
    <location>
        <begin position="59"/>
        <end position="146"/>
    </location>
</feature>
<keyword evidence="7" id="KW-0677">Repeat</keyword>
<dbReference type="Pfam" id="PF08038">
    <property type="entry name" value="Tom7"/>
    <property type="match status" value="1"/>
</dbReference>
<dbReference type="PANTHER" id="PTHR45683">
    <property type="entry name" value="MITOCHONDRIAL NICOTINAMIDE ADENINE DINUCLEOTIDE TRANSPORTER 1-RELATED-RELATED"/>
    <property type="match status" value="1"/>
</dbReference>
<reference evidence="16 17" key="1">
    <citation type="submission" date="2024-06" db="EMBL/GenBank/DDBJ databases">
        <title>Complete genome of Phlyctema vagabunda strain 19-DSS-EL-015.</title>
        <authorList>
            <person name="Fiorenzani C."/>
        </authorList>
    </citation>
    <scope>NUCLEOTIDE SEQUENCE [LARGE SCALE GENOMIC DNA]</scope>
    <source>
        <strain evidence="16 17">19-DSS-EL-015</strain>
    </source>
</reference>
<gene>
    <name evidence="16" type="ORF">PVAG01_02459</name>
</gene>
<evidence type="ECO:0000256" key="1">
    <source>
        <dbReference type="ARBA" id="ARBA00004448"/>
    </source>
</evidence>
<dbReference type="InterPro" id="IPR012621">
    <property type="entry name" value="Tom7"/>
</dbReference>
<feature type="repeat" description="Solcar" evidence="14">
    <location>
        <begin position="169"/>
        <end position="256"/>
    </location>
</feature>
<dbReference type="InterPro" id="IPR023395">
    <property type="entry name" value="MCP_dom_sf"/>
</dbReference>
<sequence length="379" mass="42042">MQLSEESKERIGKVIDFSRVAIHYGYLPLIIYLGYTRSEPRPSFIRPRSLMPENHGHLSPSLVETVAGFSAGIISTIAVHPLDVIKTRLQIHRNVSSTAISSLSVLRSLTSNERPIQSLYRGLTPNLIGNSWSWAIFFYFKSIAETQIGALQNRPRFSEQGWKAGQYRLTMPDLFLASGVAGLLTSIGTAPIWVLKTRILSTDRGAKGAYEGVFQGAREIWKGEGIRGFYRGLGASCIGVSHGAVQFALYESMKTSWASYLSRTGGFAGETSKGQRGEEKLSNTANSVFSLSSKIIAGVTTYPYQPIRSRMQMQNAEERFGKGMSGVVAKIWREDGIKGFYRGVGTSVLRVLPATWVTFMAYENVRFYLPIWVGDRQPV</sequence>
<dbReference type="Pfam" id="PF00153">
    <property type="entry name" value="Mito_carr"/>
    <property type="match status" value="3"/>
</dbReference>
<evidence type="ECO:0000256" key="12">
    <source>
        <dbReference type="ARBA" id="ARBA00023128"/>
    </source>
</evidence>
<dbReference type="Gene3D" id="1.50.40.10">
    <property type="entry name" value="Mitochondrial carrier domain"/>
    <property type="match status" value="1"/>
</dbReference>
<comment type="caution">
    <text evidence="16">The sequence shown here is derived from an EMBL/GenBank/DDBJ whole genome shotgun (WGS) entry which is preliminary data.</text>
</comment>
<comment type="subcellular location">
    <subcellularLocation>
        <location evidence="1">Mitochondrion inner membrane</location>
        <topology evidence="1">Multi-pass membrane protein</topology>
    </subcellularLocation>
    <subcellularLocation>
        <location evidence="2">Mitochondrion outer membrane</location>
        <topology evidence="2">Single-pass membrane protein</topology>
    </subcellularLocation>
</comment>
<keyword evidence="5 15" id="KW-0813">Transport</keyword>
<evidence type="ECO:0000313" key="17">
    <source>
        <dbReference type="Proteomes" id="UP001629113"/>
    </source>
</evidence>
<dbReference type="InterPro" id="IPR018108">
    <property type="entry name" value="MCP_transmembrane"/>
</dbReference>
<dbReference type="InterPro" id="IPR044712">
    <property type="entry name" value="SLC25A32-like"/>
</dbReference>
<accession>A0ABR4PQQ6</accession>
<keyword evidence="11" id="KW-1133">Transmembrane helix</keyword>
<evidence type="ECO:0000256" key="2">
    <source>
        <dbReference type="ARBA" id="ARBA00004572"/>
    </source>
</evidence>
<evidence type="ECO:0000256" key="5">
    <source>
        <dbReference type="ARBA" id="ARBA00022448"/>
    </source>
</evidence>
<feature type="repeat" description="Solcar" evidence="14">
    <location>
        <begin position="285"/>
        <end position="368"/>
    </location>
</feature>
<dbReference type="PRINTS" id="PR00926">
    <property type="entry name" value="MITOCARRIER"/>
</dbReference>
<keyword evidence="9" id="KW-0999">Mitochondrion inner membrane</keyword>